<reference evidence="2 3" key="1">
    <citation type="submission" date="2024-03" db="EMBL/GenBank/DDBJ databases">
        <title>Actinomycetospora sp. OC33-EN06, a novel actinomycete isolated from wild orchid (Aerides multiflora).</title>
        <authorList>
            <person name="Suriyachadkun C."/>
        </authorList>
    </citation>
    <scope>NUCLEOTIDE SEQUENCE [LARGE SCALE GENOMIC DNA]</scope>
    <source>
        <strain evidence="2 3">OC33-EN06</strain>
    </source>
</reference>
<dbReference type="RefSeq" id="WP_337712662.1">
    <property type="nucleotide sequence ID" value="NZ_JBBEGL010000002.1"/>
</dbReference>
<keyword evidence="1" id="KW-0472">Membrane</keyword>
<dbReference type="EMBL" id="JBBEGL010000002">
    <property type="protein sequence ID" value="MEJ2886174.1"/>
    <property type="molecule type" value="Genomic_DNA"/>
</dbReference>
<evidence type="ECO:0000313" key="2">
    <source>
        <dbReference type="EMBL" id="MEJ2886174.1"/>
    </source>
</evidence>
<keyword evidence="3" id="KW-1185">Reference proteome</keyword>
<gene>
    <name evidence="2" type="ORF">WCD41_06895</name>
</gene>
<evidence type="ECO:0000313" key="3">
    <source>
        <dbReference type="Proteomes" id="UP001370100"/>
    </source>
</evidence>
<organism evidence="2 3">
    <name type="scientific">Actinomycetospora aeridis</name>
    <dbReference type="NCBI Taxonomy" id="3129231"/>
    <lineage>
        <taxon>Bacteria</taxon>
        <taxon>Bacillati</taxon>
        <taxon>Actinomycetota</taxon>
        <taxon>Actinomycetes</taxon>
        <taxon>Pseudonocardiales</taxon>
        <taxon>Pseudonocardiaceae</taxon>
        <taxon>Actinomycetospora</taxon>
    </lineage>
</organism>
<evidence type="ECO:0000256" key="1">
    <source>
        <dbReference type="SAM" id="Phobius"/>
    </source>
</evidence>
<accession>A0ABU8N1A1</accession>
<feature type="transmembrane region" description="Helical" evidence="1">
    <location>
        <begin position="38"/>
        <end position="56"/>
    </location>
</feature>
<feature type="transmembrane region" description="Helical" evidence="1">
    <location>
        <begin position="12"/>
        <end position="32"/>
    </location>
</feature>
<name>A0ABU8N1A1_9PSEU</name>
<dbReference type="Proteomes" id="UP001370100">
    <property type="component" value="Unassembled WGS sequence"/>
</dbReference>
<proteinExistence type="predicted"/>
<sequence length="79" mass="8006">MSASSGPTPVFTVGNIIAALFGAAVGTALGVLGNGWTVLVLVGCFWVPTFATALVIDAVRATRATRASGSVQATREDIR</sequence>
<keyword evidence="1" id="KW-0812">Transmembrane</keyword>
<comment type="caution">
    <text evidence="2">The sequence shown here is derived from an EMBL/GenBank/DDBJ whole genome shotgun (WGS) entry which is preliminary data.</text>
</comment>
<keyword evidence="1" id="KW-1133">Transmembrane helix</keyword>
<protein>
    <submittedName>
        <fullName evidence="2">Uncharacterized protein</fullName>
    </submittedName>
</protein>